<dbReference type="InterPro" id="IPR036352">
    <property type="entry name" value="Semap_dom_sf"/>
</dbReference>
<proteinExistence type="predicted"/>
<evidence type="ECO:0000259" key="7">
    <source>
        <dbReference type="PROSITE" id="PS51004"/>
    </source>
</evidence>
<dbReference type="GO" id="GO:0045499">
    <property type="term" value="F:chemorepellent activity"/>
    <property type="evidence" value="ECO:0007669"/>
    <property type="project" value="TreeGrafter"/>
</dbReference>
<dbReference type="InterPro" id="IPR013783">
    <property type="entry name" value="Ig-like_fold"/>
</dbReference>
<dbReference type="Gene3D" id="2.130.10.10">
    <property type="entry name" value="YVTN repeat-like/Quinoprotein amine dehydrogenase"/>
    <property type="match status" value="1"/>
</dbReference>
<dbReference type="PANTHER" id="PTHR11036:SF80">
    <property type="entry name" value="SEMAPHORIN-7A"/>
    <property type="match status" value="1"/>
</dbReference>
<accession>A0A0M3LEY0</accession>
<dbReference type="SUPFAM" id="SSF101912">
    <property type="entry name" value="Sema domain"/>
    <property type="match status" value="1"/>
</dbReference>
<dbReference type="Pfam" id="PF01437">
    <property type="entry name" value="PSI"/>
    <property type="match status" value="1"/>
</dbReference>
<dbReference type="Proteomes" id="UP000208106">
    <property type="component" value="Segment"/>
</dbReference>
<dbReference type="InterPro" id="IPR015943">
    <property type="entry name" value="WD40/YVTN_repeat-like_dom_sf"/>
</dbReference>
<dbReference type="KEGG" id="vg:26122581"/>
<dbReference type="GO" id="GO:0005178">
    <property type="term" value="F:integrin binding"/>
    <property type="evidence" value="ECO:0007669"/>
    <property type="project" value="TreeGrafter"/>
</dbReference>
<dbReference type="GO" id="GO:0030335">
    <property type="term" value="P:positive regulation of cell migration"/>
    <property type="evidence" value="ECO:0007669"/>
    <property type="project" value="TreeGrafter"/>
</dbReference>
<evidence type="ECO:0000256" key="4">
    <source>
        <dbReference type="ARBA" id="ARBA00023180"/>
    </source>
</evidence>
<dbReference type="Gene3D" id="3.30.1680.10">
    <property type="entry name" value="ligand-binding face of the semaphorins, domain 2"/>
    <property type="match status" value="1"/>
</dbReference>
<evidence type="ECO:0000313" key="8">
    <source>
        <dbReference type="EMBL" id="AIU39317.1"/>
    </source>
</evidence>
<dbReference type="RefSeq" id="YP_009176862.1">
    <property type="nucleotide sequence ID" value="NC_027916.2"/>
</dbReference>
<dbReference type="SUPFAM" id="SSF103575">
    <property type="entry name" value="Plexin repeat"/>
    <property type="match status" value="1"/>
</dbReference>
<keyword evidence="6" id="KW-1133">Transmembrane helix</keyword>
<feature type="transmembrane region" description="Helical" evidence="6">
    <location>
        <begin position="601"/>
        <end position="624"/>
    </location>
</feature>
<dbReference type="GO" id="GO:0007229">
    <property type="term" value="P:integrin-mediated signaling pathway"/>
    <property type="evidence" value="ECO:0007669"/>
    <property type="project" value="TreeGrafter"/>
</dbReference>
<evidence type="ECO:0000256" key="5">
    <source>
        <dbReference type="PROSITE-ProRule" id="PRU00352"/>
    </source>
</evidence>
<dbReference type="EMBL" id="KM924292">
    <property type="protein sequence ID" value="AIU39317.1"/>
    <property type="molecule type" value="Genomic_DNA"/>
</dbReference>
<evidence type="ECO:0000256" key="2">
    <source>
        <dbReference type="ARBA" id="ARBA00023136"/>
    </source>
</evidence>
<keyword evidence="9" id="KW-1185">Reference proteome</keyword>
<dbReference type="InterPro" id="IPR016201">
    <property type="entry name" value="PSI"/>
</dbReference>
<dbReference type="GO" id="GO:0030215">
    <property type="term" value="F:semaphorin receptor binding"/>
    <property type="evidence" value="ECO:0007669"/>
    <property type="project" value="InterPro"/>
</dbReference>
<dbReference type="Pfam" id="PF01403">
    <property type="entry name" value="Sema"/>
    <property type="match status" value="1"/>
</dbReference>
<dbReference type="SMART" id="SM00423">
    <property type="entry name" value="PSI"/>
    <property type="match status" value="1"/>
</dbReference>
<dbReference type="PANTHER" id="PTHR11036">
    <property type="entry name" value="SEMAPHORIN"/>
    <property type="match status" value="1"/>
</dbReference>
<comment type="subcellular location">
    <subcellularLocation>
        <location evidence="1">Membrane</location>
    </subcellularLocation>
</comment>
<dbReference type="Gene3D" id="2.60.40.10">
    <property type="entry name" value="Immunoglobulins"/>
    <property type="match status" value="1"/>
</dbReference>
<dbReference type="PROSITE" id="PS51004">
    <property type="entry name" value="SEMA"/>
    <property type="match status" value="1"/>
</dbReference>
<comment type="caution">
    <text evidence="5">Lacks conserved residue(s) required for the propagation of feature annotation.</text>
</comment>
<feature type="transmembrane region" description="Helical" evidence="6">
    <location>
        <begin position="631"/>
        <end position="650"/>
    </location>
</feature>
<keyword evidence="3" id="KW-1015">Disulfide bond</keyword>
<keyword evidence="2 6" id="KW-0472">Membrane</keyword>
<evidence type="ECO:0000256" key="1">
    <source>
        <dbReference type="ARBA" id="ARBA00004370"/>
    </source>
</evidence>
<dbReference type="InterPro" id="IPR002165">
    <property type="entry name" value="Plexin_repeat"/>
</dbReference>
<dbReference type="GO" id="GO:0005886">
    <property type="term" value="C:plasma membrane"/>
    <property type="evidence" value="ECO:0007669"/>
    <property type="project" value="TreeGrafter"/>
</dbReference>
<protein>
    <submittedName>
        <fullName evidence="8">Membrane protein TE7</fullName>
    </submittedName>
</protein>
<evidence type="ECO:0000256" key="3">
    <source>
        <dbReference type="ARBA" id="ARBA00023157"/>
    </source>
</evidence>
<dbReference type="InterPro" id="IPR001627">
    <property type="entry name" value="Semap_dom"/>
</dbReference>
<reference evidence="8 9" key="1">
    <citation type="journal article" date="2015" name="J. Virol.">
        <title>The Genome of a Tortoise Herpesvirus (Testudinid Herpesvirus 3) Has a Novel Structure and Contains a Large Region That Is Not Required for Replication In Vitro or Virulence In Vivo.</title>
        <authorList>
            <person name="Gandar F."/>
            <person name="Wilkie G.S."/>
            <person name="Gatherer D."/>
            <person name="Kerr K."/>
            <person name="Marlier D."/>
            <person name="Diez M."/>
            <person name="Marschang R.E."/>
            <person name="Mast J."/>
            <person name="Dewals B.G."/>
            <person name="Davison A.J."/>
            <person name="Vanderplasschen A.F."/>
        </authorList>
    </citation>
    <scope>NUCLEOTIDE SEQUENCE [LARGE SCALE GENOMIC DNA]</scope>
    <source>
        <strain evidence="8 9">1976</strain>
    </source>
</reference>
<sequence>MASTVILICLGVCIMTGHVLCDSMVYPRVSVQLHELMNITVSSPSVMYFEPINRTLWIGETNTIRVWHVDTGEHYLLNFSEPVYKDPCWGGPLTFTLLNTDRNRILACGTDGCLPRCWLLNHKERESVDPSGLAPFRLDRRSLVYLNGDYVYTTQNLLNTTSFTKRFRRLRGGPPLYSSEKAFVNPDYIGVFTYGVGLDRKVYIFVNEDRVLGTETESTRVARIAQVCENDQGGLNSISYLRWTTLLKSELVCRDQRTGAVFTQLRSIDTISNPDETMVYALFSNEFNYSAVCVYRMGDVVNTFASSKLKDHTGPLPSPRPGVCVNGKVSRPVFRVIDAHPEITDSVLPYRQDVLFYNRISYTKLSIHQPRINSHNYTVMYLLSSHAIHKVVQLEDDIINIARIKVTQDVTDFTLHADNATILATGQTVAVAHPMATCAAYGGSCGNCILARDPYCGWGLGGCVPSTSAPCVLQDIRVRASTSACMDKPTTPLIEFRNTVPGSNNYIRCPVLSHMATHIWYLDKTEVSRCGPSQRPCIHYIELVKNKDLGTYTCNSTENDFTQSLAVIHLTDYSYRMRHPREAPQPMTMTVPKHCPNSMPYVVFVLILVLGIIQTMSIMTLMWLKHSMCCLGWFSLTMAVIFLVCASLGISEV</sequence>
<dbReference type="OrthoDB" id="7700at10239"/>
<dbReference type="GeneID" id="26122581"/>
<keyword evidence="4" id="KW-0325">Glycoprotein</keyword>
<dbReference type="GO" id="GO:0071526">
    <property type="term" value="P:semaphorin-plexin signaling pathway"/>
    <property type="evidence" value="ECO:0007669"/>
    <property type="project" value="TreeGrafter"/>
</dbReference>
<name>A0A0M3LEY0_9ALPH</name>
<organism evidence="8 9">
    <name type="scientific">Testudinid alphaherpesvirus 3</name>
    <dbReference type="NCBI Taxonomy" id="2560801"/>
    <lineage>
        <taxon>Viruses</taxon>
        <taxon>Duplodnaviria</taxon>
        <taxon>Heunggongvirae</taxon>
        <taxon>Peploviricota</taxon>
        <taxon>Herviviricetes</taxon>
        <taxon>Herpesvirales</taxon>
        <taxon>Orthoherpesviridae</taxon>
        <taxon>Alphaherpesvirinae</taxon>
        <taxon>Scutavirus</taxon>
        <taxon>Scutavirus testudinidalpha3</taxon>
    </lineage>
</organism>
<dbReference type="InterPro" id="IPR027231">
    <property type="entry name" value="Semaphorin"/>
</dbReference>
<dbReference type="SMART" id="SM00630">
    <property type="entry name" value="Sema"/>
    <property type="match status" value="1"/>
</dbReference>
<gene>
    <name evidence="8" type="primary">TE7</name>
</gene>
<evidence type="ECO:0000256" key="6">
    <source>
        <dbReference type="SAM" id="Phobius"/>
    </source>
</evidence>
<feature type="domain" description="Sema" evidence="7">
    <location>
        <begin position="21"/>
        <end position="435"/>
    </location>
</feature>
<evidence type="ECO:0000313" key="9">
    <source>
        <dbReference type="Proteomes" id="UP000208106"/>
    </source>
</evidence>
<keyword evidence="6" id="KW-0812">Transmembrane</keyword>